<dbReference type="GO" id="GO:0035091">
    <property type="term" value="F:phosphatidylinositol binding"/>
    <property type="evidence" value="ECO:0007669"/>
    <property type="project" value="InterPro"/>
</dbReference>
<feature type="compositionally biased region" description="Pro residues" evidence="6">
    <location>
        <begin position="462"/>
        <end position="479"/>
    </location>
</feature>
<organism evidence="9 10">
    <name type="scientific">Apostasia shenzhenica</name>
    <dbReference type="NCBI Taxonomy" id="1088818"/>
    <lineage>
        <taxon>Eukaryota</taxon>
        <taxon>Viridiplantae</taxon>
        <taxon>Streptophyta</taxon>
        <taxon>Embryophyta</taxon>
        <taxon>Tracheophyta</taxon>
        <taxon>Spermatophyta</taxon>
        <taxon>Magnoliopsida</taxon>
        <taxon>Liliopsida</taxon>
        <taxon>Asparagales</taxon>
        <taxon>Orchidaceae</taxon>
        <taxon>Apostasioideae</taxon>
        <taxon>Apostasia</taxon>
    </lineage>
</organism>
<feature type="region of interest" description="Disordered" evidence="6">
    <location>
        <begin position="552"/>
        <end position="573"/>
    </location>
</feature>
<dbReference type="InterPro" id="IPR044836">
    <property type="entry name" value="TOL_plant"/>
</dbReference>
<feature type="region of interest" description="Disordered" evidence="6">
    <location>
        <begin position="381"/>
        <end position="402"/>
    </location>
</feature>
<feature type="compositionally biased region" description="Basic and acidic residues" evidence="6">
    <location>
        <begin position="330"/>
        <end position="340"/>
    </location>
</feature>
<dbReference type="PROSITE" id="PS50179">
    <property type="entry name" value="VHS"/>
    <property type="match status" value="1"/>
</dbReference>
<dbReference type="GO" id="GO:0016020">
    <property type="term" value="C:membrane"/>
    <property type="evidence" value="ECO:0007669"/>
    <property type="project" value="UniProtKB-SubCell"/>
</dbReference>
<evidence type="ECO:0000256" key="2">
    <source>
        <dbReference type="ARBA" id="ARBA00007708"/>
    </source>
</evidence>
<keyword evidence="4" id="KW-0653">Protein transport</keyword>
<dbReference type="PROSITE" id="PS50909">
    <property type="entry name" value="GAT"/>
    <property type="match status" value="1"/>
</dbReference>
<protein>
    <recommendedName>
        <fullName evidence="11">TOM1-like protein 2</fullName>
    </recommendedName>
</protein>
<feature type="region of interest" description="Disordered" evidence="6">
    <location>
        <begin position="426"/>
        <end position="492"/>
    </location>
</feature>
<evidence type="ECO:0000256" key="6">
    <source>
        <dbReference type="SAM" id="MobiDB-lite"/>
    </source>
</evidence>
<proteinExistence type="inferred from homology"/>
<dbReference type="SMART" id="SM00288">
    <property type="entry name" value="VHS"/>
    <property type="match status" value="1"/>
</dbReference>
<dbReference type="Gene3D" id="1.20.58.160">
    <property type="match status" value="1"/>
</dbReference>
<dbReference type="OrthoDB" id="2018246at2759"/>
<reference evidence="9 10" key="1">
    <citation type="journal article" date="2017" name="Nature">
        <title>The Apostasia genome and the evolution of orchids.</title>
        <authorList>
            <person name="Zhang G.Q."/>
            <person name="Liu K.W."/>
            <person name="Li Z."/>
            <person name="Lohaus R."/>
            <person name="Hsiao Y.Y."/>
            <person name="Niu S.C."/>
            <person name="Wang J.Y."/>
            <person name="Lin Y.C."/>
            <person name="Xu Q."/>
            <person name="Chen L.J."/>
            <person name="Yoshida K."/>
            <person name="Fujiwara S."/>
            <person name="Wang Z.W."/>
            <person name="Zhang Y.Q."/>
            <person name="Mitsuda N."/>
            <person name="Wang M."/>
            <person name="Liu G.H."/>
            <person name="Pecoraro L."/>
            <person name="Huang H.X."/>
            <person name="Xiao X.J."/>
            <person name="Lin M."/>
            <person name="Wu X.Y."/>
            <person name="Wu W.L."/>
            <person name="Chen Y.Y."/>
            <person name="Chang S.B."/>
            <person name="Sakamoto S."/>
            <person name="Ohme-Takagi M."/>
            <person name="Yagi M."/>
            <person name="Zeng S.J."/>
            <person name="Shen C.Y."/>
            <person name="Yeh C.M."/>
            <person name="Luo Y.B."/>
            <person name="Tsai W.C."/>
            <person name="Van de Peer Y."/>
            <person name="Liu Z.J."/>
        </authorList>
    </citation>
    <scope>NUCLEOTIDE SEQUENCE [LARGE SCALE GENOMIC DNA]</scope>
    <source>
        <strain evidence="10">cv. Shenzhen</strain>
        <tissue evidence="9">Stem</tissue>
    </source>
</reference>
<evidence type="ECO:0000256" key="1">
    <source>
        <dbReference type="ARBA" id="ARBA00004170"/>
    </source>
</evidence>
<dbReference type="PANTHER" id="PTHR45898">
    <property type="entry name" value="TOM1-LIKE PROTEIN"/>
    <property type="match status" value="1"/>
</dbReference>
<feature type="region of interest" description="Disordered" evidence="6">
    <location>
        <begin position="271"/>
        <end position="359"/>
    </location>
</feature>
<feature type="domain" description="VHS" evidence="7">
    <location>
        <begin position="12"/>
        <end position="141"/>
    </location>
</feature>
<dbReference type="InterPro" id="IPR002014">
    <property type="entry name" value="VHS_dom"/>
</dbReference>
<keyword evidence="3" id="KW-0813">Transport</keyword>
<dbReference type="Pfam" id="PF00790">
    <property type="entry name" value="VHS"/>
    <property type="match status" value="1"/>
</dbReference>
<comment type="subcellular location">
    <subcellularLocation>
        <location evidence="1">Membrane</location>
        <topology evidence="1">Peripheral membrane protein</topology>
    </subcellularLocation>
</comment>
<dbReference type="GO" id="GO:0005737">
    <property type="term" value="C:cytoplasm"/>
    <property type="evidence" value="ECO:0007669"/>
    <property type="project" value="UniProtKB-ARBA"/>
</dbReference>
<dbReference type="SUPFAM" id="SSF89009">
    <property type="entry name" value="GAT-like domain"/>
    <property type="match status" value="1"/>
</dbReference>
<dbReference type="SUPFAM" id="SSF48464">
    <property type="entry name" value="ENTH/VHS domain"/>
    <property type="match status" value="1"/>
</dbReference>
<dbReference type="Pfam" id="PF03127">
    <property type="entry name" value="GAT"/>
    <property type="match status" value="1"/>
</dbReference>
<evidence type="ECO:0000256" key="3">
    <source>
        <dbReference type="ARBA" id="ARBA00022448"/>
    </source>
</evidence>
<dbReference type="CDD" id="cd14231">
    <property type="entry name" value="GAT_GGA-like_plant"/>
    <property type="match status" value="1"/>
</dbReference>
<dbReference type="STRING" id="1088818.A0A2I0BHI3"/>
<comment type="similarity">
    <text evidence="2">Belongs to the TOM1 family.</text>
</comment>
<dbReference type="Gene3D" id="1.25.40.90">
    <property type="match status" value="1"/>
</dbReference>
<dbReference type="InterPro" id="IPR008942">
    <property type="entry name" value="ENTH_VHS"/>
</dbReference>
<sequence length="573" mass="63186">MSSSATVRVEKATSDLLLGPDWTMNMDICDSINTDAGLAKDVVKAVKKRLQHKNPRVQFFALTLLEAMIKNCGDVVHFQVVERDVLPEMVKIVRKKTDMEVRNKILVLLDSWQEAFGGPGGKYPQYFWSYSDLKRDGVEFPHRPGDSTLIFSSPTNQNRIPRHLQAGYGMPSNSLRRLDEAMASDITSLSLSDLSRIREIMELLRDMLKAVNPQDHEAIRDEVIIDLVSQCRSNQKKILQLIDSTGDEDLLGQGLELNDSLQSLLAQHDAIASGSPLPDPEAFDSVPRPGTPVEPATTVTLQFEDEEEEDDEFAQLARRNSKINSTTHDTSADIGKRDSSSNEATMGRELALPNPPRPVKTATNEQNIIDLLSITLASSPTPPHTPISTSTAFHPNGSGESVTPNGECYHPPNHGYAPYRTYVAPWPQTQPTASPQSRPHSRSEFQPQIPHQLQTQAQTFPSQPPQVAPYTSYPPPPWEDSPGASPNPFTEATQKFSTPVVNSYPSYSTMPQYSSSGMNAANSPVGVGKTPAVSHKPFVPSHRLFEDLVETRNPSGDIKASSTSCQGMFHDRK</sequence>
<evidence type="ECO:0000256" key="5">
    <source>
        <dbReference type="ARBA" id="ARBA00023136"/>
    </source>
</evidence>
<dbReference type="EMBL" id="KZ451883">
    <property type="protein sequence ID" value="PKA67240.1"/>
    <property type="molecule type" value="Genomic_DNA"/>
</dbReference>
<dbReference type="GO" id="GO:0043130">
    <property type="term" value="F:ubiquitin binding"/>
    <property type="evidence" value="ECO:0007669"/>
    <property type="project" value="InterPro"/>
</dbReference>
<evidence type="ECO:0000313" key="9">
    <source>
        <dbReference type="EMBL" id="PKA67240.1"/>
    </source>
</evidence>
<evidence type="ECO:0000313" key="10">
    <source>
        <dbReference type="Proteomes" id="UP000236161"/>
    </source>
</evidence>
<feature type="compositionally biased region" description="Acidic residues" evidence="6">
    <location>
        <begin position="303"/>
        <end position="313"/>
    </location>
</feature>
<dbReference type="CDD" id="cd03561">
    <property type="entry name" value="VHS"/>
    <property type="match status" value="1"/>
</dbReference>
<dbReference type="GO" id="GO:0043328">
    <property type="term" value="P:protein transport to vacuole involved in ubiquitin-dependent protein catabolic process via the multivesicular body sorting pathway"/>
    <property type="evidence" value="ECO:0007669"/>
    <property type="project" value="InterPro"/>
</dbReference>
<dbReference type="InterPro" id="IPR004152">
    <property type="entry name" value="GAT_dom"/>
</dbReference>
<gene>
    <name evidence="9" type="ORF">AXF42_Ash004732</name>
</gene>
<name>A0A2I0BHI3_9ASPA</name>
<dbReference type="Proteomes" id="UP000236161">
    <property type="component" value="Unassembled WGS sequence"/>
</dbReference>
<dbReference type="AlphaFoldDB" id="A0A2I0BHI3"/>
<accession>A0A2I0BHI3</accession>
<dbReference type="PANTHER" id="PTHR45898:SF2">
    <property type="entry name" value="TOM1-LIKE PROTEIN 6"/>
    <property type="match status" value="1"/>
</dbReference>
<evidence type="ECO:0000259" key="8">
    <source>
        <dbReference type="PROSITE" id="PS50909"/>
    </source>
</evidence>
<keyword evidence="10" id="KW-1185">Reference proteome</keyword>
<evidence type="ECO:0008006" key="11">
    <source>
        <dbReference type="Google" id="ProtNLM"/>
    </source>
</evidence>
<dbReference type="FunFam" id="1.25.40.90:FF:000028">
    <property type="entry name" value="TOM1-like protein 2"/>
    <property type="match status" value="1"/>
</dbReference>
<evidence type="ECO:0000259" key="7">
    <source>
        <dbReference type="PROSITE" id="PS50179"/>
    </source>
</evidence>
<keyword evidence="5" id="KW-0472">Membrane</keyword>
<feature type="compositionally biased region" description="Polar residues" evidence="6">
    <location>
        <begin position="427"/>
        <end position="461"/>
    </location>
</feature>
<dbReference type="InterPro" id="IPR038425">
    <property type="entry name" value="GAT_sf"/>
</dbReference>
<feature type="domain" description="GAT" evidence="8">
    <location>
        <begin position="185"/>
        <end position="273"/>
    </location>
</feature>
<evidence type="ECO:0000256" key="4">
    <source>
        <dbReference type="ARBA" id="ARBA00022927"/>
    </source>
</evidence>